<organism evidence="1 2">
    <name type="scientific">Paenibacillus flagellatus</name>
    <dbReference type="NCBI Taxonomy" id="2211139"/>
    <lineage>
        <taxon>Bacteria</taxon>
        <taxon>Bacillati</taxon>
        <taxon>Bacillota</taxon>
        <taxon>Bacilli</taxon>
        <taxon>Bacillales</taxon>
        <taxon>Paenibacillaceae</taxon>
        <taxon>Paenibacillus</taxon>
    </lineage>
</organism>
<evidence type="ECO:0008006" key="3">
    <source>
        <dbReference type="Google" id="ProtNLM"/>
    </source>
</evidence>
<dbReference type="EMBL" id="QJVJ01000001">
    <property type="protein sequence ID" value="PYI56898.1"/>
    <property type="molecule type" value="Genomic_DNA"/>
</dbReference>
<protein>
    <recommendedName>
        <fullName evidence="3">YmaF family protein</fullName>
    </recommendedName>
</protein>
<accession>A0A2V5KBR4</accession>
<evidence type="ECO:0000313" key="1">
    <source>
        <dbReference type="EMBL" id="PYI56898.1"/>
    </source>
</evidence>
<comment type="caution">
    <text evidence="1">The sequence shown here is derived from an EMBL/GenBank/DDBJ whole genome shotgun (WGS) entry which is preliminary data.</text>
</comment>
<dbReference type="InterPro" id="IPR024307">
    <property type="entry name" value="YmaF"/>
</dbReference>
<sequence length="126" mass="13530">MQIPVSGFVMDFGDDDHHSHRLYITSWDGKPVHVHSMSGVTSFDVGHSHDYSSWTAPAPSGVPHVHEYRTVTSFNAGHTHLIQGTTGPAVPLPGGGHYHLFEGYTTVNGSTPHSHAYSGRTGNEAG</sequence>
<keyword evidence="2" id="KW-1185">Reference proteome</keyword>
<dbReference type="Proteomes" id="UP000247476">
    <property type="component" value="Unassembled WGS sequence"/>
</dbReference>
<dbReference type="OrthoDB" id="1682334at2"/>
<evidence type="ECO:0000313" key="2">
    <source>
        <dbReference type="Proteomes" id="UP000247476"/>
    </source>
</evidence>
<dbReference type="RefSeq" id="WP_110837939.1">
    <property type="nucleotide sequence ID" value="NZ_QJVJ01000001.1"/>
</dbReference>
<proteinExistence type="predicted"/>
<dbReference type="Pfam" id="PF12788">
    <property type="entry name" value="YmaF"/>
    <property type="match status" value="1"/>
</dbReference>
<dbReference type="AlphaFoldDB" id="A0A2V5KBR4"/>
<name>A0A2V5KBR4_9BACL</name>
<reference evidence="1 2" key="1">
    <citation type="submission" date="2018-05" db="EMBL/GenBank/DDBJ databases">
        <title>Paenibacillus flagellatus sp. nov., isolated from selenium mineral soil.</title>
        <authorList>
            <person name="Dai X."/>
        </authorList>
    </citation>
    <scope>NUCLEOTIDE SEQUENCE [LARGE SCALE GENOMIC DNA]</scope>
    <source>
        <strain evidence="1 2">DXL2</strain>
    </source>
</reference>
<gene>
    <name evidence="1" type="ORF">DLM86_00135</name>
</gene>